<dbReference type="PANTHER" id="PTHR24252">
    <property type="entry name" value="ACROSIN-RELATED"/>
    <property type="match status" value="1"/>
</dbReference>
<dbReference type="GO" id="GO:0006508">
    <property type="term" value="P:proteolysis"/>
    <property type="evidence" value="ECO:0007669"/>
    <property type="project" value="InterPro"/>
</dbReference>
<name>A0A7R8ZTQ4_9CRUS</name>
<keyword evidence="1" id="KW-1015">Disulfide bond</keyword>
<evidence type="ECO:0000313" key="2">
    <source>
        <dbReference type="EMBL" id="CAD7234119.1"/>
    </source>
</evidence>
<protein>
    <submittedName>
        <fullName evidence="2">Uncharacterized protein</fullName>
    </submittedName>
</protein>
<dbReference type="PROSITE" id="PS50240">
    <property type="entry name" value="TRYPSIN_DOM"/>
    <property type="match status" value="1"/>
</dbReference>
<proteinExistence type="predicted"/>
<dbReference type="SUPFAM" id="SSF50494">
    <property type="entry name" value="Trypsin-like serine proteases"/>
    <property type="match status" value="1"/>
</dbReference>
<dbReference type="InterPro" id="IPR001254">
    <property type="entry name" value="Trypsin_dom"/>
</dbReference>
<sequence length="108" mass="11908">MLLRSFQRSKYGLRQPSTDMRIINGYDAKLGQIPHQVSLQKNEDNSHFCGGSIISNEWIVTAAHCIKGKNLSEIQVVAGTVNLKAGEHSTTLWKASGIQSSMLSTFET</sequence>
<dbReference type="Gene3D" id="2.40.10.10">
    <property type="entry name" value="Trypsin-like serine proteases"/>
    <property type="match status" value="1"/>
</dbReference>
<evidence type="ECO:0000256" key="1">
    <source>
        <dbReference type="ARBA" id="ARBA00023157"/>
    </source>
</evidence>
<dbReference type="OrthoDB" id="6380950at2759"/>
<dbReference type="InterPro" id="IPR018114">
    <property type="entry name" value="TRYPSIN_HIS"/>
</dbReference>
<dbReference type="InterPro" id="IPR009003">
    <property type="entry name" value="Peptidase_S1_PA"/>
</dbReference>
<dbReference type="FunFam" id="2.40.10.10:FF:000068">
    <property type="entry name" value="transmembrane protease serine 2"/>
    <property type="match status" value="1"/>
</dbReference>
<dbReference type="InterPro" id="IPR043504">
    <property type="entry name" value="Peptidase_S1_PA_chymotrypsin"/>
</dbReference>
<gene>
    <name evidence="2" type="ORF">CTOB1V02_LOCUS11937</name>
</gene>
<organism evidence="2">
    <name type="scientific">Cyprideis torosa</name>
    <dbReference type="NCBI Taxonomy" id="163714"/>
    <lineage>
        <taxon>Eukaryota</taxon>
        <taxon>Metazoa</taxon>
        <taxon>Ecdysozoa</taxon>
        <taxon>Arthropoda</taxon>
        <taxon>Crustacea</taxon>
        <taxon>Oligostraca</taxon>
        <taxon>Ostracoda</taxon>
        <taxon>Podocopa</taxon>
        <taxon>Podocopida</taxon>
        <taxon>Cytherocopina</taxon>
        <taxon>Cytheroidea</taxon>
        <taxon>Cytherideidae</taxon>
        <taxon>Cyprideis</taxon>
    </lineage>
</organism>
<accession>A0A7R8ZTQ4</accession>
<dbReference type="Pfam" id="PF00089">
    <property type="entry name" value="Trypsin"/>
    <property type="match status" value="1"/>
</dbReference>
<dbReference type="GO" id="GO:0004252">
    <property type="term" value="F:serine-type endopeptidase activity"/>
    <property type="evidence" value="ECO:0007669"/>
    <property type="project" value="InterPro"/>
</dbReference>
<dbReference type="PROSITE" id="PS00134">
    <property type="entry name" value="TRYPSIN_HIS"/>
    <property type="match status" value="1"/>
</dbReference>
<reference evidence="2" key="1">
    <citation type="submission" date="2020-11" db="EMBL/GenBank/DDBJ databases">
        <authorList>
            <person name="Tran Van P."/>
        </authorList>
    </citation>
    <scope>NUCLEOTIDE SEQUENCE</scope>
</reference>
<feature type="non-terminal residue" evidence="2">
    <location>
        <position position="1"/>
    </location>
</feature>
<dbReference type="EMBL" id="OB667796">
    <property type="protein sequence ID" value="CAD7234119.1"/>
    <property type="molecule type" value="Genomic_DNA"/>
</dbReference>
<dbReference type="PANTHER" id="PTHR24252:SF7">
    <property type="entry name" value="HYALIN"/>
    <property type="match status" value="1"/>
</dbReference>
<dbReference type="AlphaFoldDB" id="A0A7R8ZTQ4"/>